<comment type="caution">
    <text evidence="2">The sequence shown here is derived from an EMBL/GenBank/DDBJ whole genome shotgun (WGS) entry which is preliminary data.</text>
</comment>
<dbReference type="InterPro" id="IPR050904">
    <property type="entry name" value="Adhesion/Biosynth-related"/>
</dbReference>
<dbReference type="InterPro" id="IPR036378">
    <property type="entry name" value="FAS1_dom_sf"/>
</dbReference>
<dbReference type="PANTHER" id="PTHR10900:SF77">
    <property type="entry name" value="FI19380P1"/>
    <property type="match status" value="1"/>
</dbReference>
<proteinExistence type="predicted"/>
<evidence type="ECO:0000313" key="3">
    <source>
        <dbReference type="Proteomes" id="UP001464891"/>
    </source>
</evidence>
<feature type="domain" description="FAS1" evidence="1">
    <location>
        <begin position="1"/>
        <end position="130"/>
    </location>
</feature>
<dbReference type="PROSITE" id="PS50213">
    <property type="entry name" value="FAS1"/>
    <property type="match status" value="1"/>
</dbReference>
<keyword evidence="3" id="KW-1185">Reference proteome</keyword>
<dbReference type="Pfam" id="PF02469">
    <property type="entry name" value="Fasciclin"/>
    <property type="match status" value="1"/>
</dbReference>
<dbReference type="PANTHER" id="PTHR10900">
    <property type="entry name" value="PERIOSTIN-RELATED"/>
    <property type="match status" value="1"/>
</dbReference>
<organism evidence="2 3">
    <name type="scientific">Trichocoleus desertorum GB2-A4</name>
    <dbReference type="NCBI Taxonomy" id="2933944"/>
    <lineage>
        <taxon>Bacteria</taxon>
        <taxon>Bacillati</taxon>
        <taxon>Cyanobacteriota</taxon>
        <taxon>Cyanophyceae</taxon>
        <taxon>Leptolyngbyales</taxon>
        <taxon>Trichocoleusaceae</taxon>
        <taxon>Trichocoleus</taxon>
    </lineage>
</organism>
<dbReference type="SMART" id="SM00554">
    <property type="entry name" value="FAS1"/>
    <property type="match status" value="1"/>
</dbReference>
<evidence type="ECO:0000313" key="2">
    <source>
        <dbReference type="EMBL" id="MEP0818742.1"/>
    </source>
</evidence>
<accession>A0ABV0JAF7</accession>
<gene>
    <name evidence="2" type="ORF">NC998_16705</name>
</gene>
<dbReference type="EMBL" id="JAMPKM010000010">
    <property type="protein sequence ID" value="MEP0818742.1"/>
    <property type="molecule type" value="Genomic_DNA"/>
</dbReference>
<reference evidence="2 3" key="1">
    <citation type="submission" date="2022-04" db="EMBL/GenBank/DDBJ databases">
        <title>Positive selection, recombination, and allopatry shape intraspecific diversity of widespread and dominant cyanobacteria.</title>
        <authorList>
            <person name="Wei J."/>
            <person name="Shu W."/>
            <person name="Hu C."/>
        </authorList>
    </citation>
    <scope>NUCLEOTIDE SEQUENCE [LARGE SCALE GENOMIC DNA]</scope>
    <source>
        <strain evidence="2 3">GB2-A4</strain>
    </source>
</reference>
<dbReference type="RefSeq" id="WP_190433242.1">
    <property type="nucleotide sequence ID" value="NZ_JAMPKM010000010.1"/>
</dbReference>
<dbReference type="Gene3D" id="2.30.180.10">
    <property type="entry name" value="FAS1 domain"/>
    <property type="match status" value="1"/>
</dbReference>
<dbReference type="InterPro" id="IPR000782">
    <property type="entry name" value="FAS1_domain"/>
</dbReference>
<dbReference type="SUPFAM" id="SSF82153">
    <property type="entry name" value="FAS1 domain"/>
    <property type="match status" value="1"/>
</dbReference>
<evidence type="ECO:0000259" key="1">
    <source>
        <dbReference type="PROSITE" id="PS50213"/>
    </source>
</evidence>
<name>A0ABV0JAF7_9CYAN</name>
<dbReference type="Proteomes" id="UP001464891">
    <property type="component" value="Unassembled WGS sequence"/>
</dbReference>
<protein>
    <submittedName>
        <fullName evidence="2">Fasciclin domain-containing protein</fullName>
    </submittedName>
</protein>
<sequence length="138" mass="14588">MADLLETATQAGSFTQLLSALEAANLNDVLRNPGPITVLAPTDEAFAKLPEGTIDGLLQEPLKLKRLLTYHVISGDVRSDDLAQIDEAPTMEGSIVAVGQEGGLRVNDANVLKTDILADNGVIHVIDTVLMPTLAMAE</sequence>